<feature type="region of interest" description="Disordered" evidence="1">
    <location>
        <begin position="79"/>
        <end position="169"/>
    </location>
</feature>
<accession>A0A1I2E9Z6</accession>
<dbReference type="EMBL" id="FONL01000001">
    <property type="protein sequence ID" value="SFE10255.1"/>
    <property type="molecule type" value="Genomic_DNA"/>
</dbReference>
<sequence length="169" mass="19261">MAKSPKETKGTGMHPATRYENTNEPFKKNIWLLCMHFRLKRAKGEFSCDLLPHNCSYAAYCPAYEEDTYPQTKAIREKRYKKYLDSKGQHSGNNGNKTKRHNKQPSITRASSPKPKAKAKPKPKPKPQPANLKDYLAKNKGHFIMAPPCPKTKVDENKKLLHASVDNPK</sequence>
<evidence type="ECO:0000313" key="4">
    <source>
        <dbReference type="Proteomes" id="UP000198896"/>
    </source>
</evidence>
<dbReference type="Proteomes" id="UP000198896">
    <property type="component" value="Unassembled WGS sequence"/>
</dbReference>
<proteinExistence type="predicted"/>
<evidence type="ECO:0000313" key="3">
    <source>
        <dbReference type="EMBL" id="SFE89513.1"/>
    </source>
</evidence>
<feature type="region of interest" description="Disordered" evidence="1">
    <location>
        <begin position="1"/>
        <end position="20"/>
    </location>
</feature>
<protein>
    <submittedName>
        <fullName evidence="3">Uncharacterized protein</fullName>
    </submittedName>
</protein>
<evidence type="ECO:0000256" key="1">
    <source>
        <dbReference type="SAM" id="MobiDB-lite"/>
    </source>
</evidence>
<feature type="compositionally biased region" description="Basic residues" evidence="1">
    <location>
        <begin position="115"/>
        <end position="125"/>
    </location>
</feature>
<feature type="compositionally biased region" description="Basic and acidic residues" evidence="1">
    <location>
        <begin position="79"/>
        <end position="88"/>
    </location>
</feature>
<dbReference type="EMBL" id="FONL01000031">
    <property type="protein sequence ID" value="SFE89513.1"/>
    <property type="molecule type" value="Genomic_DNA"/>
</dbReference>
<reference evidence="3 4" key="1">
    <citation type="submission" date="2016-10" db="EMBL/GenBank/DDBJ databases">
        <authorList>
            <person name="de Groot N.N."/>
        </authorList>
    </citation>
    <scope>NUCLEOTIDE SEQUENCE [LARGE SCALE GENOMIC DNA]</scope>
    <source>
        <strain evidence="3 4">DSM 9236</strain>
    </source>
</reference>
<keyword evidence="4" id="KW-1185">Reference proteome</keyword>
<dbReference type="AlphaFoldDB" id="A0A1I2E9Z6"/>
<organism evidence="3 4">
    <name type="scientific">Succiniclasticum ruminis DSM 9236</name>
    <dbReference type="NCBI Taxonomy" id="1123323"/>
    <lineage>
        <taxon>Bacteria</taxon>
        <taxon>Bacillati</taxon>
        <taxon>Bacillota</taxon>
        <taxon>Negativicutes</taxon>
        <taxon>Acidaminococcales</taxon>
        <taxon>Acidaminococcaceae</taxon>
        <taxon>Succiniclasticum</taxon>
    </lineage>
</organism>
<name>A0A1I2E9Z6_9FIRM</name>
<gene>
    <name evidence="2" type="ORF">SAMN05216245_101400</name>
    <name evidence="3" type="ORF">SAMN05216245_13119</name>
</gene>
<evidence type="ECO:0000313" key="2">
    <source>
        <dbReference type="EMBL" id="SFE10255.1"/>
    </source>
</evidence>
<feature type="non-terminal residue" evidence="3">
    <location>
        <position position="169"/>
    </location>
</feature>